<dbReference type="Ensembl" id="ENSEBUT00000012532.1">
    <property type="protein sequence ID" value="ENSEBUP00000011956.1"/>
    <property type="gene ID" value="ENSEBUG00000007637.1"/>
</dbReference>
<keyword evidence="7" id="KW-0735">Signal-anchor</keyword>
<proteinExistence type="inferred from homology"/>
<dbReference type="PANTHER" id="PTHR10794">
    <property type="entry name" value="ABHYDROLASE DOMAIN-CONTAINING PROTEIN"/>
    <property type="match status" value="1"/>
</dbReference>
<comment type="subcellular location">
    <subcellularLocation>
        <location evidence="1">Membrane</location>
        <topology evidence="1">Single-pass type II membrane protein</topology>
    </subcellularLocation>
</comment>
<comment type="similarity">
    <text evidence="2">Belongs to the AB hydrolase superfamily. AB hydrolase 4 family.</text>
</comment>
<evidence type="ECO:0000256" key="28">
    <source>
        <dbReference type="ARBA" id="ARBA00052747"/>
    </source>
</evidence>
<evidence type="ECO:0000256" key="32">
    <source>
        <dbReference type="ARBA" id="ARBA00071303"/>
    </source>
</evidence>
<dbReference type="InterPro" id="IPR050960">
    <property type="entry name" value="AB_hydrolase_4_sf"/>
</dbReference>
<dbReference type="GO" id="GO:0047372">
    <property type="term" value="F:monoacylglycerol lipase activity"/>
    <property type="evidence" value="ECO:0007669"/>
    <property type="project" value="TreeGrafter"/>
</dbReference>
<comment type="catalytic activity">
    <reaction evidence="26">
        <text>1-tetradecanoyl-2-(9Z,12Z-octadecadienoyl)-sn-glycero-3-phosphocholine + H2O = 2-(9Z,12Z-octadecadienoyl)-sn-glycero-3-phosphocholine + tetradecanoate + H(+)</text>
        <dbReference type="Rhea" id="RHEA:54388"/>
        <dbReference type="ChEBI" id="CHEBI:15377"/>
        <dbReference type="ChEBI" id="CHEBI:15378"/>
        <dbReference type="ChEBI" id="CHEBI:30807"/>
        <dbReference type="ChEBI" id="CHEBI:76084"/>
        <dbReference type="ChEBI" id="CHEBI:86094"/>
    </reaction>
    <physiologicalReaction direction="left-to-right" evidence="26">
        <dbReference type="Rhea" id="RHEA:54389"/>
    </physiologicalReaction>
</comment>
<comment type="catalytic activity">
    <reaction evidence="19">
        <text>1-octadecanoyl-2-nonanoyl-sn-glycero-3-phosphocholine + H2O = nonanoate + 1-octadecanoyl-sn-glycero-3-phosphocholine + H(+)</text>
        <dbReference type="Rhea" id="RHEA:54472"/>
        <dbReference type="ChEBI" id="CHEBI:15377"/>
        <dbReference type="ChEBI" id="CHEBI:15378"/>
        <dbReference type="ChEBI" id="CHEBI:32361"/>
        <dbReference type="ChEBI" id="CHEBI:73858"/>
        <dbReference type="ChEBI" id="CHEBI:138214"/>
    </reaction>
    <physiologicalReaction direction="left-to-right" evidence="19">
        <dbReference type="Rhea" id="RHEA:54473"/>
    </physiologicalReaction>
</comment>
<feature type="domain" description="AB hydrolase-1" evidence="35">
    <location>
        <begin position="109"/>
        <end position="321"/>
    </location>
</feature>
<evidence type="ECO:0000256" key="25">
    <source>
        <dbReference type="ARBA" id="ARBA00052087"/>
    </source>
</evidence>
<evidence type="ECO:0000256" key="11">
    <source>
        <dbReference type="ARBA" id="ARBA00023264"/>
    </source>
</evidence>
<evidence type="ECO:0000256" key="33">
    <source>
        <dbReference type="ARBA" id="ARBA00082158"/>
    </source>
</evidence>
<dbReference type="GO" id="GO:0051793">
    <property type="term" value="P:medium-chain fatty acid catabolic process"/>
    <property type="evidence" value="ECO:0007669"/>
    <property type="project" value="TreeGrafter"/>
</dbReference>
<keyword evidence="6" id="KW-0378">Hydrolase</keyword>
<keyword evidence="5" id="KW-0812">Transmembrane</keyword>
<dbReference type="Gene3D" id="3.40.50.1820">
    <property type="entry name" value="alpha/beta hydrolase"/>
    <property type="match status" value="1"/>
</dbReference>
<evidence type="ECO:0000256" key="3">
    <source>
        <dbReference type="ARBA" id="ARBA00013278"/>
    </source>
</evidence>
<comment type="catalytic activity">
    <reaction evidence="23">
        <text>1-tetradecanoyl-2-(5Z,8Z,11Z,14Z-eicosatetraenoyl)-sn-glycero-3-phosphocholine + H2O = 2-(5Z,8Z,11Z,14Z)-eicosatetraenoyl-sn-glycero-3-phosphocholine + tetradecanoate + H(+)</text>
        <dbReference type="Rhea" id="RHEA:54396"/>
        <dbReference type="ChEBI" id="CHEBI:15377"/>
        <dbReference type="ChEBI" id="CHEBI:15378"/>
        <dbReference type="ChEBI" id="CHEBI:30807"/>
        <dbReference type="ChEBI" id="CHEBI:76079"/>
        <dbReference type="ChEBI" id="CHEBI:86102"/>
    </reaction>
    <physiologicalReaction direction="left-to-right" evidence="23">
        <dbReference type="Rhea" id="RHEA:54397"/>
    </physiologicalReaction>
</comment>
<name>A0A8C4Q976_EPTBU</name>
<comment type="catalytic activity">
    <reaction evidence="24">
        <text>1-tetradecanoyl-2-(9Z,12Z-octadecadienoyl)-sn-glycero-3-phosphocholine + H2O = 1-tetradecanoyl-sn-glycero-3-phosphocholine + (9Z,12Z)-octadecadienoate + H(+)</text>
        <dbReference type="Rhea" id="RHEA:54392"/>
        <dbReference type="ChEBI" id="CHEBI:15377"/>
        <dbReference type="ChEBI" id="CHEBI:15378"/>
        <dbReference type="ChEBI" id="CHEBI:30245"/>
        <dbReference type="ChEBI" id="CHEBI:64489"/>
        <dbReference type="ChEBI" id="CHEBI:86094"/>
    </reaction>
    <physiologicalReaction direction="left-to-right" evidence="24">
        <dbReference type="Rhea" id="RHEA:54393"/>
    </physiologicalReaction>
</comment>
<dbReference type="Proteomes" id="UP000694388">
    <property type="component" value="Unplaced"/>
</dbReference>
<comment type="catalytic activity">
    <reaction evidence="16">
        <text>1-hexadecanoyl-2-(9-oxononanoyl)-sn-glycero-3-phosphocholine + H2O = 9-oxononanoate + 1-hexadecanoyl-sn-glycero-3-phosphocholine + H(+)</text>
        <dbReference type="Rhea" id="RHEA:41179"/>
        <dbReference type="ChEBI" id="CHEBI:15377"/>
        <dbReference type="ChEBI" id="CHEBI:15378"/>
        <dbReference type="ChEBI" id="CHEBI:61042"/>
        <dbReference type="ChEBI" id="CHEBI:72998"/>
        <dbReference type="ChEBI" id="CHEBI:77812"/>
    </reaction>
    <physiologicalReaction direction="left-to-right" evidence="16">
        <dbReference type="Rhea" id="RHEA:41180"/>
    </physiologicalReaction>
</comment>
<protein>
    <recommendedName>
        <fullName evidence="32">Phospholipase ABHD3</fullName>
        <ecNumber evidence="3">3.1.1.4</ecNumber>
    </recommendedName>
    <alternativeName>
        <fullName evidence="33">Abhydrolase domain-containing protein 3</fullName>
    </alternativeName>
</protein>
<evidence type="ECO:0000256" key="9">
    <source>
        <dbReference type="ARBA" id="ARBA00023098"/>
    </source>
</evidence>
<evidence type="ECO:0000256" key="18">
    <source>
        <dbReference type="ARBA" id="ARBA00050145"/>
    </source>
</evidence>
<keyword evidence="10" id="KW-0472">Membrane</keyword>
<evidence type="ECO:0000256" key="31">
    <source>
        <dbReference type="ARBA" id="ARBA00059841"/>
    </source>
</evidence>
<dbReference type="AlphaFoldDB" id="A0A8C4Q976"/>
<comment type="catalytic activity">
    <reaction evidence="17">
        <text>1-hexadecanoyl-2-glutaroyl-sn-glycero-3-phosphocholine + H2O = glutarate + 1-hexadecanoyl-sn-glycero-3-phosphocholine + H(+)</text>
        <dbReference type="Rhea" id="RHEA:41159"/>
        <dbReference type="ChEBI" id="CHEBI:15377"/>
        <dbReference type="ChEBI" id="CHEBI:15378"/>
        <dbReference type="ChEBI" id="CHEBI:30921"/>
        <dbReference type="ChEBI" id="CHEBI:72998"/>
        <dbReference type="ChEBI" id="CHEBI:77756"/>
    </reaction>
    <physiologicalReaction direction="left-to-right" evidence="17">
        <dbReference type="Rhea" id="RHEA:41160"/>
    </physiologicalReaction>
</comment>
<evidence type="ECO:0000256" key="19">
    <source>
        <dbReference type="ARBA" id="ARBA00050182"/>
    </source>
</evidence>
<comment type="catalytic activity">
    <reaction evidence="13">
        <text>1-O-hexadecyl-2-acetyl-sn-glycero-3-phosphocholine + H2O = 1-O-hexadecyl-sn-glycero-3-phosphocholine + acetate + H(+)</text>
        <dbReference type="Rhea" id="RHEA:40479"/>
        <dbReference type="ChEBI" id="CHEBI:15377"/>
        <dbReference type="ChEBI" id="CHEBI:15378"/>
        <dbReference type="ChEBI" id="CHEBI:30089"/>
        <dbReference type="ChEBI" id="CHEBI:44811"/>
        <dbReference type="ChEBI" id="CHEBI:64496"/>
    </reaction>
    <physiologicalReaction direction="left-to-right" evidence="13">
        <dbReference type="Rhea" id="RHEA:40480"/>
    </physiologicalReaction>
</comment>
<organism evidence="36 37">
    <name type="scientific">Eptatretus burgeri</name>
    <name type="common">Inshore hagfish</name>
    <dbReference type="NCBI Taxonomy" id="7764"/>
    <lineage>
        <taxon>Eukaryota</taxon>
        <taxon>Metazoa</taxon>
        <taxon>Chordata</taxon>
        <taxon>Craniata</taxon>
        <taxon>Vertebrata</taxon>
        <taxon>Cyclostomata</taxon>
        <taxon>Myxini</taxon>
        <taxon>Myxiniformes</taxon>
        <taxon>Myxinidae</taxon>
        <taxon>Eptatretinae</taxon>
        <taxon>Eptatretus</taxon>
    </lineage>
</organism>
<evidence type="ECO:0000313" key="37">
    <source>
        <dbReference type="Proteomes" id="UP000694388"/>
    </source>
</evidence>
<keyword evidence="8" id="KW-1133">Transmembrane helix</keyword>
<dbReference type="GO" id="GO:0016020">
    <property type="term" value="C:membrane"/>
    <property type="evidence" value="ECO:0007669"/>
    <property type="project" value="UniProtKB-SubCell"/>
</dbReference>
<evidence type="ECO:0000256" key="23">
    <source>
        <dbReference type="ARBA" id="ARBA00051164"/>
    </source>
</evidence>
<feature type="active site" description="Charge relay system" evidence="34">
    <location>
        <position position="389"/>
    </location>
</feature>
<evidence type="ECO:0000256" key="34">
    <source>
        <dbReference type="PIRSR" id="PIRSR005211-1"/>
    </source>
</evidence>
<evidence type="ECO:0000256" key="20">
    <source>
        <dbReference type="ARBA" id="ARBA00050195"/>
    </source>
</evidence>
<keyword evidence="11" id="KW-1208">Phospholipid metabolism</keyword>
<evidence type="ECO:0000256" key="2">
    <source>
        <dbReference type="ARBA" id="ARBA00010884"/>
    </source>
</evidence>
<evidence type="ECO:0000313" key="36">
    <source>
        <dbReference type="Ensembl" id="ENSEBUP00000011956.1"/>
    </source>
</evidence>
<evidence type="ECO:0000256" key="6">
    <source>
        <dbReference type="ARBA" id="ARBA00022801"/>
    </source>
</evidence>
<feature type="active site" description="Charge relay system" evidence="34">
    <location>
        <position position="189"/>
    </location>
</feature>
<sequence>MMSASLVIIACSLYALYYLLRVVKRPKLVGGHGFCRFLELHCPFATQTYYPTFWCFEGRLNTLMRPLLKRFWHVSYRRELIDTPDGGQLSLHWLDNDESEHWPDVECRPTVIFLPGLTGTSQESYLVSLVRQVQQRGYRCIVFHNRGLGGAKLLTPRTYSGANTDDLETVVCHVKKLHPSAPLLATGISLGGNIVLNYLGKSGCQSGLLAAVSLCPSWDAVESIAFRWLDWLLFNGYITRHYLNFVRRHRDVLQKRFDVDYILQSKSVWEFDDRFTAVMFGYPSTQQYHYDASPCHKITSFKTPVLVLNSTDDPFNPKHNGTTKTVKPMPCSTLHITITPNFWDVCAISIAKPYFERLRLSMLTSPALPLAQARENPYVALVVTSRGGHIGFLEGAFPRNDSYMDRIFGQFCSAAFEHREELTAACQPP</sequence>
<evidence type="ECO:0000256" key="27">
    <source>
        <dbReference type="ARBA" id="ARBA00052588"/>
    </source>
</evidence>
<evidence type="ECO:0000259" key="35">
    <source>
        <dbReference type="Pfam" id="PF00561"/>
    </source>
</evidence>
<comment type="catalytic activity">
    <reaction evidence="28">
        <text>1-octadecanoyl-2-octanoyl-sn-glycero-3-phosphocholine + H2O = 1-octadecanoyl-sn-glycero-3-phosphocholine + octanoate + H(+)</text>
        <dbReference type="Rhea" id="RHEA:54468"/>
        <dbReference type="ChEBI" id="CHEBI:15377"/>
        <dbReference type="ChEBI" id="CHEBI:15378"/>
        <dbReference type="ChEBI" id="CHEBI:25646"/>
        <dbReference type="ChEBI" id="CHEBI:73858"/>
        <dbReference type="ChEBI" id="CHEBI:138213"/>
    </reaction>
    <physiologicalReaction direction="left-to-right" evidence="28">
        <dbReference type="Rhea" id="RHEA:54469"/>
    </physiologicalReaction>
</comment>
<keyword evidence="37" id="KW-1185">Reference proteome</keyword>
<evidence type="ECO:0000256" key="30">
    <source>
        <dbReference type="ARBA" id="ARBA00052894"/>
    </source>
</evidence>
<dbReference type="PIRSF" id="PIRSF005211">
    <property type="entry name" value="Ab_hydro_YheT"/>
    <property type="match status" value="1"/>
</dbReference>
<evidence type="ECO:0000256" key="10">
    <source>
        <dbReference type="ARBA" id="ARBA00023136"/>
    </source>
</evidence>
<dbReference type="InterPro" id="IPR000073">
    <property type="entry name" value="AB_hydrolase_1"/>
</dbReference>
<evidence type="ECO:0000256" key="16">
    <source>
        <dbReference type="ARBA" id="ARBA00048288"/>
    </source>
</evidence>
<dbReference type="GO" id="GO:0046470">
    <property type="term" value="P:phosphatidylcholine metabolic process"/>
    <property type="evidence" value="ECO:0007669"/>
    <property type="project" value="UniProtKB-ARBA"/>
</dbReference>
<keyword evidence="9" id="KW-0443">Lipid metabolism</keyword>
<evidence type="ECO:0000256" key="14">
    <source>
        <dbReference type="ARBA" id="ARBA00036688"/>
    </source>
</evidence>
<evidence type="ECO:0000256" key="13">
    <source>
        <dbReference type="ARBA" id="ARBA00023721"/>
    </source>
</evidence>
<evidence type="ECO:0000256" key="22">
    <source>
        <dbReference type="ARBA" id="ARBA00050674"/>
    </source>
</evidence>
<comment type="catalytic activity">
    <reaction evidence="20">
        <text>1-tetradecanoyl-2-(4Z,7Z,10Z,13Z,16Z,19Z-docosahexaenoyl)-sn-glycero-3-phosphocholine + H2O = 2-(4Z,7Z,10Z,13Z,16Z,19Z-docosahexaenoyl)-sn-glycero-3-phosphocholine + tetradecanoate + H(+)</text>
        <dbReference type="Rhea" id="RHEA:54400"/>
        <dbReference type="ChEBI" id="CHEBI:15377"/>
        <dbReference type="ChEBI" id="CHEBI:15378"/>
        <dbReference type="ChEBI" id="CHEBI:30807"/>
        <dbReference type="ChEBI" id="CHEBI:76085"/>
        <dbReference type="ChEBI" id="CHEBI:86162"/>
    </reaction>
    <physiologicalReaction direction="left-to-right" evidence="20">
        <dbReference type="Rhea" id="RHEA:54401"/>
    </physiologicalReaction>
</comment>
<reference evidence="36" key="2">
    <citation type="submission" date="2025-09" db="UniProtKB">
        <authorList>
            <consortium name="Ensembl"/>
        </authorList>
    </citation>
    <scope>IDENTIFICATION</scope>
</reference>
<dbReference type="InterPro" id="IPR029058">
    <property type="entry name" value="AB_hydrolase_fold"/>
</dbReference>
<comment type="catalytic activity">
    <reaction evidence="29">
        <text>1-hexadecanoyl-2-nonadioyl-sn-glycero-3-phosphocholine + H2O = nonanedioate + 1-hexadecanoyl-sn-glycero-3-phosphocholine + H(+)</text>
        <dbReference type="Rhea" id="RHEA:41388"/>
        <dbReference type="ChEBI" id="CHEBI:15377"/>
        <dbReference type="ChEBI" id="CHEBI:15378"/>
        <dbReference type="ChEBI" id="CHEBI:72998"/>
        <dbReference type="ChEBI" id="CHEBI:78207"/>
        <dbReference type="ChEBI" id="CHEBI:78208"/>
    </reaction>
    <physiologicalReaction direction="left-to-right" evidence="29">
        <dbReference type="Rhea" id="RHEA:41389"/>
    </physiologicalReaction>
</comment>
<comment type="catalytic activity">
    <reaction evidence="22">
        <text>1-octadecanoyl-2-pentanoyl-sn-glycero-3-phosphocholine + H2O = pentanoate + 1-octadecanoyl-sn-glycero-3-phosphocholine + H(+)</text>
        <dbReference type="Rhea" id="RHEA:54460"/>
        <dbReference type="ChEBI" id="CHEBI:15377"/>
        <dbReference type="ChEBI" id="CHEBI:15378"/>
        <dbReference type="ChEBI" id="CHEBI:31011"/>
        <dbReference type="ChEBI" id="CHEBI:73858"/>
        <dbReference type="ChEBI" id="CHEBI:138211"/>
    </reaction>
    <physiologicalReaction direction="left-to-right" evidence="22">
        <dbReference type="Rhea" id="RHEA:54461"/>
    </physiologicalReaction>
</comment>
<evidence type="ECO:0000256" key="12">
    <source>
        <dbReference type="ARBA" id="ARBA00023422"/>
    </source>
</evidence>
<dbReference type="GO" id="GO:0051792">
    <property type="term" value="P:medium-chain fatty acid biosynthetic process"/>
    <property type="evidence" value="ECO:0007669"/>
    <property type="project" value="TreeGrafter"/>
</dbReference>
<evidence type="ECO:0000256" key="24">
    <source>
        <dbReference type="ARBA" id="ARBA00051705"/>
    </source>
</evidence>
<comment type="catalytic activity">
    <reaction evidence="30">
        <text>1,2-ditetradecanoyl-sn-glycero-3-phosphocholine + H2O = 2-tetradecanoyl-sn-glycero-3-phosphocholine + tetradecanoate + H(+)</text>
        <dbReference type="Rhea" id="RHEA:54404"/>
        <dbReference type="ChEBI" id="CHEBI:15377"/>
        <dbReference type="ChEBI" id="CHEBI:15378"/>
        <dbReference type="ChEBI" id="CHEBI:30807"/>
        <dbReference type="ChEBI" id="CHEBI:45240"/>
        <dbReference type="ChEBI" id="CHEBI:131738"/>
    </reaction>
    <physiologicalReaction direction="left-to-right" evidence="30">
        <dbReference type="Rhea" id="RHEA:54405"/>
    </physiologicalReaction>
</comment>
<evidence type="ECO:0000256" key="21">
    <source>
        <dbReference type="ARBA" id="ARBA00050276"/>
    </source>
</evidence>
<dbReference type="GO" id="GO:0004623">
    <property type="term" value="F:phospholipase A2 activity"/>
    <property type="evidence" value="ECO:0007669"/>
    <property type="project" value="UniProtKB-EC"/>
</dbReference>
<comment type="catalytic activity">
    <reaction evidence="25">
        <text>1-octadecanoyl-2-acetyl-sn-glycero-3-phosphocholine + H2O = 1-octadecanoyl-sn-glycero-3-phosphocholine + acetate + H(+)</text>
        <dbReference type="Rhea" id="RHEA:54408"/>
        <dbReference type="ChEBI" id="CHEBI:15377"/>
        <dbReference type="ChEBI" id="CHEBI:15378"/>
        <dbReference type="ChEBI" id="CHEBI:30089"/>
        <dbReference type="ChEBI" id="CHEBI:73858"/>
        <dbReference type="ChEBI" id="CHEBI:75220"/>
    </reaction>
    <physiologicalReaction direction="left-to-right" evidence="25">
        <dbReference type="Rhea" id="RHEA:54409"/>
    </physiologicalReaction>
</comment>
<comment type="catalytic activity">
    <reaction evidence="21">
        <text>1-O-hexadecyl-2-nonadioyl-sn-glycero-3-phosphocholine + H2O = nonanedioate + 1-O-hexadecyl-sn-glycero-3-phosphocholine + H(+)</text>
        <dbReference type="Rhea" id="RHEA:54552"/>
        <dbReference type="ChEBI" id="CHEBI:15377"/>
        <dbReference type="ChEBI" id="CHEBI:15378"/>
        <dbReference type="ChEBI" id="CHEBI:64496"/>
        <dbReference type="ChEBI" id="CHEBI:78208"/>
        <dbReference type="ChEBI" id="CHEBI:138269"/>
    </reaction>
    <physiologicalReaction direction="left-to-right" evidence="21">
        <dbReference type="Rhea" id="RHEA:54553"/>
    </physiologicalReaction>
</comment>
<evidence type="ECO:0000256" key="17">
    <source>
        <dbReference type="ARBA" id="ARBA00048471"/>
    </source>
</evidence>
<comment type="catalytic activity">
    <reaction evidence="15">
        <text>1-hexadecanoyl-2-(5-oxopentanoyl)-sn-glycero-3-phosphocholine + H2O = 5-oxopentanoate + 1-hexadecanoyl-sn-glycero-3-phosphocholine + H(+)</text>
        <dbReference type="Rhea" id="RHEA:40483"/>
        <dbReference type="ChEBI" id="CHEBI:15377"/>
        <dbReference type="ChEBI" id="CHEBI:15378"/>
        <dbReference type="ChEBI" id="CHEBI:16120"/>
        <dbReference type="ChEBI" id="CHEBI:72998"/>
        <dbReference type="ChEBI" id="CHEBI:77890"/>
    </reaction>
    <physiologicalReaction direction="left-to-right" evidence="15">
        <dbReference type="Rhea" id="RHEA:40484"/>
    </physiologicalReaction>
</comment>
<evidence type="ECO:0000256" key="7">
    <source>
        <dbReference type="ARBA" id="ARBA00022968"/>
    </source>
</evidence>
<evidence type="ECO:0000256" key="29">
    <source>
        <dbReference type="ARBA" id="ARBA00052808"/>
    </source>
</evidence>
<dbReference type="EC" id="3.1.1.4" evidence="3"/>
<comment type="catalytic activity">
    <reaction evidence="27">
        <text>1-octadecanoyl-2-hexanoyl-sn-glycero-3-phosphocholine + H2O = hexanoate + 1-octadecanoyl-sn-glycero-3-phosphocholine + H(+)</text>
        <dbReference type="Rhea" id="RHEA:54464"/>
        <dbReference type="ChEBI" id="CHEBI:15377"/>
        <dbReference type="ChEBI" id="CHEBI:15378"/>
        <dbReference type="ChEBI" id="CHEBI:17120"/>
        <dbReference type="ChEBI" id="CHEBI:73858"/>
        <dbReference type="ChEBI" id="CHEBI:138212"/>
    </reaction>
    <physiologicalReaction direction="left-to-right" evidence="27">
        <dbReference type="Rhea" id="RHEA:54465"/>
    </physiologicalReaction>
</comment>
<reference evidence="36" key="1">
    <citation type="submission" date="2025-08" db="UniProtKB">
        <authorList>
            <consortium name="Ensembl"/>
        </authorList>
    </citation>
    <scope>IDENTIFICATION</scope>
</reference>
<comment type="catalytic activity">
    <reaction evidence="14">
        <text>a 1,2-diacyl-sn-glycero-3-phosphocholine + H2O = a 2-acyl-sn-glycero-3-phosphocholine + a fatty acid + H(+)</text>
        <dbReference type="Rhea" id="RHEA:18689"/>
        <dbReference type="ChEBI" id="CHEBI:15377"/>
        <dbReference type="ChEBI" id="CHEBI:15378"/>
        <dbReference type="ChEBI" id="CHEBI:28868"/>
        <dbReference type="ChEBI" id="CHEBI:57643"/>
        <dbReference type="ChEBI" id="CHEBI:57875"/>
        <dbReference type="EC" id="3.1.1.32"/>
    </reaction>
    <physiologicalReaction direction="left-to-right" evidence="14">
        <dbReference type="Rhea" id="RHEA:18690"/>
    </physiologicalReaction>
</comment>
<evidence type="ECO:0000256" key="15">
    <source>
        <dbReference type="ARBA" id="ARBA00047611"/>
    </source>
</evidence>
<dbReference type="Pfam" id="PF00561">
    <property type="entry name" value="Abhydrolase_1"/>
    <property type="match status" value="1"/>
</dbReference>
<comment type="catalytic activity">
    <reaction evidence="18">
        <text>1,2-ditetradecanoyl-sn-glycero-3-phosphocholine + H2O = 1-tetradecanoyl-sn-glycero-3-phosphocholine + tetradecanoate + H(+)</text>
        <dbReference type="Rhea" id="RHEA:54456"/>
        <dbReference type="ChEBI" id="CHEBI:15377"/>
        <dbReference type="ChEBI" id="CHEBI:15378"/>
        <dbReference type="ChEBI" id="CHEBI:30807"/>
        <dbReference type="ChEBI" id="CHEBI:45240"/>
        <dbReference type="ChEBI" id="CHEBI:64489"/>
    </reaction>
    <physiologicalReaction direction="left-to-right" evidence="18">
        <dbReference type="Rhea" id="RHEA:54457"/>
    </physiologicalReaction>
</comment>
<evidence type="ECO:0000256" key="1">
    <source>
        <dbReference type="ARBA" id="ARBA00004606"/>
    </source>
</evidence>
<feature type="active site" description="Charge relay system" evidence="34">
    <location>
        <position position="313"/>
    </location>
</feature>
<evidence type="ECO:0000256" key="8">
    <source>
        <dbReference type="ARBA" id="ARBA00022989"/>
    </source>
</evidence>
<evidence type="ECO:0000256" key="5">
    <source>
        <dbReference type="ARBA" id="ARBA00022692"/>
    </source>
</evidence>
<dbReference type="GO" id="GO:0008126">
    <property type="term" value="F:acetylesterase activity"/>
    <property type="evidence" value="ECO:0007669"/>
    <property type="project" value="TreeGrafter"/>
</dbReference>
<dbReference type="InterPro" id="IPR012020">
    <property type="entry name" value="ABHD4"/>
</dbReference>
<keyword evidence="4" id="KW-0719">Serine esterase</keyword>
<dbReference type="GO" id="GO:0008970">
    <property type="term" value="F:phospholipase A1 activity"/>
    <property type="evidence" value="ECO:0007669"/>
    <property type="project" value="UniProtKB-EC"/>
</dbReference>
<evidence type="ECO:0000256" key="4">
    <source>
        <dbReference type="ARBA" id="ARBA00022487"/>
    </source>
</evidence>
<dbReference type="FunFam" id="3.40.50.1820:FF:000079">
    <property type="entry name" value="Abhydrolase domain-containing 3"/>
    <property type="match status" value="1"/>
</dbReference>
<dbReference type="PANTHER" id="PTHR10794:SF63">
    <property type="entry name" value="ALPHA_BETA HYDROLASE 1, ISOFORM A"/>
    <property type="match status" value="1"/>
</dbReference>
<accession>A0A8C4Q976</accession>
<comment type="function">
    <text evidence="31">Phospholipase that may play a role in phospholipids remodeling. May selectively cleave myristate (C14)-containing phosphatidylcholines through its predominant phospholipase 1 activity, cleaving preferentially acyl groups in sn1 position. In parallel, may have a minor phospholipase 2 activity acting on acyl groups in position sn2. In addition to (C14)-containing phosphatidylcholines, may also act on other medium-chain-containing and oxidatively truncated phospholipids.</text>
</comment>
<dbReference type="SUPFAM" id="SSF53474">
    <property type="entry name" value="alpha/beta-Hydrolases"/>
    <property type="match status" value="1"/>
</dbReference>
<evidence type="ECO:0000256" key="26">
    <source>
        <dbReference type="ARBA" id="ARBA00052144"/>
    </source>
</evidence>
<comment type="catalytic activity">
    <reaction evidence="12">
        <text>a 1,2-diacyl-sn-glycero-3-phosphocholine + H2O = a 1-acyl-sn-glycero-3-phosphocholine + a fatty acid + H(+)</text>
        <dbReference type="Rhea" id="RHEA:15801"/>
        <dbReference type="ChEBI" id="CHEBI:15377"/>
        <dbReference type="ChEBI" id="CHEBI:15378"/>
        <dbReference type="ChEBI" id="CHEBI:28868"/>
        <dbReference type="ChEBI" id="CHEBI:57643"/>
        <dbReference type="ChEBI" id="CHEBI:58168"/>
        <dbReference type="EC" id="3.1.1.4"/>
    </reaction>
    <physiologicalReaction direction="left-to-right" evidence="12">
        <dbReference type="Rhea" id="RHEA:15802"/>
    </physiologicalReaction>
</comment>
<dbReference type="GeneTree" id="ENSGT00950000182902"/>